<dbReference type="PANTHER" id="PTHR43224:SF1">
    <property type="entry name" value="AMIDINOTRANSFERASE"/>
    <property type="match status" value="1"/>
</dbReference>
<dbReference type="Gene3D" id="3.75.10.10">
    <property type="entry name" value="L-arginine/glycine Amidinotransferase, Chain A"/>
    <property type="match status" value="1"/>
</dbReference>
<dbReference type="EMBL" id="CDSF01000088">
    <property type="protein sequence ID" value="CEO98935.1"/>
    <property type="molecule type" value="Genomic_DNA"/>
</dbReference>
<dbReference type="SUPFAM" id="SSF55909">
    <property type="entry name" value="Pentein"/>
    <property type="match status" value="1"/>
</dbReference>
<evidence type="ECO:0000313" key="3">
    <source>
        <dbReference type="Proteomes" id="UP000039324"/>
    </source>
</evidence>
<evidence type="ECO:0000313" key="2">
    <source>
        <dbReference type="EMBL" id="SPQ93004.1"/>
    </source>
</evidence>
<keyword evidence="3" id="KW-1185">Reference proteome</keyword>
<dbReference type="OrthoDB" id="14321at2759"/>
<dbReference type="AlphaFoldDB" id="A0A0G4IUI8"/>
<evidence type="ECO:0008006" key="5">
    <source>
        <dbReference type="Google" id="ProtNLM"/>
    </source>
</evidence>
<dbReference type="Pfam" id="PF19420">
    <property type="entry name" value="DDAH_eukar"/>
    <property type="match status" value="1"/>
</dbReference>
<proteinExistence type="predicted"/>
<name>A0A0G4IUI8_PLABS</name>
<keyword evidence="2" id="KW-0496">Mitochondrion</keyword>
<dbReference type="OMA" id="HCTRLPC"/>
<accession>A0A0G4IUI8</accession>
<protein>
    <recommendedName>
        <fullName evidence="5">Amidinotransferase</fullName>
    </recommendedName>
</protein>
<dbReference type="Proteomes" id="UP000290189">
    <property type="component" value="Unassembled WGS sequence"/>
</dbReference>
<dbReference type="PANTHER" id="PTHR43224">
    <property type="entry name" value="AMIDINOTRANSFERASE"/>
    <property type="match status" value="1"/>
</dbReference>
<geneLocation type="mitochondrion" evidence="2"/>
<evidence type="ECO:0000313" key="4">
    <source>
        <dbReference type="Proteomes" id="UP000290189"/>
    </source>
</evidence>
<organism evidence="1 3">
    <name type="scientific">Plasmodiophora brassicae</name>
    <name type="common">Clubroot disease agent</name>
    <dbReference type="NCBI Taxonomy" id="37360"/>
    <lineage>
        <taxon>Eukaryota</taxon>
        <taxon>Sar</taxon>
        <taxon>Rhizaria</taxon>
        <taxon>Endomyxa</taxon>
        <taxon>Phytomyxea</taxon>
        <taxon>Plasmodiophorida</taxon>
        <taxon>Plasmodiophoridae</taxon>
        <taxon>Plasmodiophora</taxon>
    </lineage>
</organism>
<evidence type="ECO:0000313" key="1">
    <source>
        <dbReference type="EMBL" id="CEO98935.1"/>
    </source>
</evidence>
<sequence>MSIDSIMAAAPSDAAVCDRDAIVSDRVTFLQSGAKSRVASWLSIMDTMRGSFPTHTVAIVHNALDLDTSRACLRDAFFVDGNVAVFLRVALLPNRRRFVDEYQWSGDRWLLTRHDIDLFSYVSGSTLRCVSVDSMDKVNSRRQTTSKILMVAPDGFAYNPHAAVDNKFSHEVDKSSDDIREAARAEFASLHAALERCGVQIVLIANPEFHDTPDAVFPNNWFSTHSKSEVGRDTLALYPMKPVSRRAERRAEIIARIQAVHSYDNLVDLRKFEEGSAPQFLEGTGSMVLDRVNRVCYVCLSERSTLPLATQWCSTMGYNLHAFHATDASGSPVYHTNVMMAVGSRFAVVCDQAVDDQHERARLLDQLRTTGHEVICISRAQMADFCGNILELSNAFGQSVLVASTRAWKAFGEEIRTRFGKLVDEVVHADIPTIESVGGGGVRCMIAELF</sequence>
<reference evidence="1 3" key="1">
    <citation type="submission" date="2015-02" db="EMBL/GenBank/DDBJ databases">
        <authorList>
            <person name="Chooi Y.-H."/>
        </authorList>
    </citation>
    <scope>NUCLEOTIDE SEQUENCE [LARGE SCALE GENOMIC DNA]</scope>
    <source>
        <strain evidence="1">E3</strain>
    </source>
</reference>
<reference evidence="2 4" key="2">
    <citation type="submission" date="2018-03" db="EMBL/GenBank/DDBJ databases">
        <authorList>
            <person name="Fogelqvist J."/>
        </authorList>
    </citation>
    <scope>NUCLEOTIDE SEQUENCE [LARGE SCALE GENOMIC DNA]</scope>
</reference>
<dbReference type="EMBL" id="OVEO01000001">
    <property type="protein sequence ID" value="SPQ93004.1"/>
    <property type="molecule type" value="Genomic_DNA"/>
</dbReference>
<gene>
    <name evidence="1" type="ORF">PBRA_007049</name>
    <name evidence="2" type="ORF">PLBR_LOCUS219</name>
</gene>
<dbReference type="Proteomes" id="UP000039324">
    <property type="component" value="Unassembled WGS sequence"/>
</dbReference>
<dbReference type="InterPro" id="IPR014541">
    <property type="entry name" value="Amdntrnsf_FN0238"/>
</dbReference>